<dbReference type="InterPro" id="IPR045857">
    <property type="entry name" value="O16G_dom_2"/>
</dbReference>
<dbReference type="SMART" id="SM00642">
    <property type="entry name" value="Aamy"/>
    <property type="match status" value="1"/>
</dbReference>
<organism evidence="4 5">
    <name type="scientific">Flavobacterium lipolyticum</name>
    <dbReference type="NCBI Taxonomy" id="2893754"/>
    <lineage>
        <taxon>Bacteria</taxon>
        <taxon>Pseudomonadati</taxon>
        <taxon>Bacteroidota</taxon>
        <taxon>Flavobacteriia</taxon>
        <taxon>Flavobacteriales</taxon>
        <taxon>Flavobacteriaceae</taxon>
        <taxon>Flavobacterium</taxon>
    </lineage>
</organism>
<proteinExistence type="predicted"/>
<keyword evidence="5" id="KW-1185">Reference proteome</keyword>
<dbReference type="Gene3D" id="3.90.400.10">
    <property type="entry name" value="Oligo-1,6-glucosidase, Domain 2"/>
    <property type="match status" value="1"/>
</dbReference>
<sequence>MNQIYNEVTNKKAKNSIWKEIIFKLSDESVKTVHIGVYPSHGRYFRKKMKYKGGGIFKIGIDLPKGKFFYHFFFNNKFDSPKNDEQFVISKYDYQKKASFVLETEIFCPIQFSNKPHCISHIKDDIWEVRLITHQKWISHVALVEGTEEYPFSIAYTEKNVTFWFARLKFVKSEINFCIKFNGSNQTKYLHDNHKICDSPITEFLFTTPLEKRNDYLPFRVGYQVFPDRFHRIPEEKNSLNLVEWGGEPTYSSLFGGNIKGIISKLDYIAGLGFDFIFLNPIFFSKSYHRYDCIDYERIDPVLGDEADFNELIEKAHRLGLKVILDISLNHCSTDFFAFKDILENQAKSAYLNWFEIEQFPLFDETRHYYSSWHGYKDMPQFNFDEKEVQQYFMNVARYWPQKFNIDGWRLDVASEMPVSFIKEFVTSSRKVKPDLMIIGELWDNSLSDFVVDSGLDGITNFSLYLDSLIPFFQYESVSISNLVLSIMKVQSRNSFSVNQSSWNFLSNHDIARFYSIIKDKRKYSLAFTLIYGIFGTPIIYYGEENCMNGLADPDNRQCMEFESGETSDFVHETIKKLNRIKAAYENIFNFGSIAFPLVDNKNKVMIIQRSYAKDSIFLVFNFDDIDHQYLHPITYSANKEADASMVAKIKRYSAEIFFINEENGTFELL</sequence>
<evidence type="ECO:0000313" key="4">
    <source>
        <dbReference type="EMBL" id="MCC9019522.1"/>
    </source>
</evidence>
<dbReference type="PANTHER" id="PTHR10357:SF210">
    <property type="entry name" value="MALTODEXTRIN GLUCOSIDASE"/>
    <property type="match status" value="1"/>
</dbReference>
<comment type="caution">
    <text evidence="4">The sequence shown here is derived from an EMBL/GenBank/DDBJ whole genome shotgun (WGS) entry which is preliminary data.</text>
</comment>
<dbReference type="Proteomes" id="UP001430700">
    <property type="component" value="Unassembled WGS sequence"/>
</dbReference>
<keyword evidence="2" id="KW-0326">Glycosidase</keyword>
<dbReference type="SUPFAM" id="SSF51445">
    <property type="entry name" value="(Trans)glycosidases"/>
    <property type="match status" value="1"/>
</dbReference>
<dbReference type="EMBL" id="JAJJMN010000002">
    <property type="protein sequence ID" value="MCC9019522.1"/>
    <property type="molecule type" value="Genomic_DNA"/>
</dbReference>
<dbReference type="Gene3D" id="3.20.20.80">
    <property type="entry name" value="Glycosidases"/>
    <property type="match status" value="1"/>
</dbReference>
<keyword evidence="1 4" id="KW-0378">Hydrolase</keyword>
<feature type="domain" description="Glycosyl hydrolase family 13 catalytic" evidence="3">
    <location>
        <begin position="224"/>
        <end position="582"/>
    </location>
</feature>
<dbReference type="RefSeq" id="WP_230000607.1">
    <property type="nucleotide sequence ID" value="NZ_JAJJMN010000002.1"/>
</dbReference>
<dbReference type="InterPro" id="IPR006047">
    <property type="entry name" value="GH13_cat_dom"/>
</dbReference>
<dbReference type="GO" id="GO:0016787">
    <property type="term" value="F:hydrolase activity"/>
    <property type="evidence" value="ECO:0007669"/>
    <property type="project" value="UniProtKB-KW"/>
</dbReference>
<accession>A0ABS8M437</accession>
<evidence type="ECO:0000259" key="3">
    <source>
        <dbReference type="SMART" id="SM00642"/>
    </source>
</evidence>
<name>A0ABS8M437_9FLAO</name>
<evidence type="ECO:0000256" key="2">
    <source>
        <dbReference type="ARBA" id="ARBA00023295"/>
    </source>
</evidence>
<dbReference type="Pfam" id="PF00128">
    <property type="entry name" value="Alpha-amylase"/>
    <property type="match status" value="1"/>
</dbReference>
<evidence type="ECO:0000256" key="1">
    <source>
        <dbReference type="ARBA" id="ARBA00022801"/>
    </source>
</evidence>
<dbReference type="PANTHER" id="PTHR10357">
    <property type="entry name" value="ALPHA-AMYLASE FAMILY MEMBER"/>
    <property type="match status" value="1"/>
</dbReference>
<dbReference type="InterPro" id="IPR017853">
    <property type="entry name" value="GH"/>
</dbReference>
<protein>
    <submittedName>
        <fullName evidence="4">Glycoside hydrolase family 13 protein</fullName>
    </submittedName>
</protein>
<dbReference type="CDD" id="cd11338">
    <property type="entry name" value="AmyAc_CMD"/>
    <property type="match status" value="1"/>
</dbReference>
<gene>
    <name evidence="4" type="ORF">LNQ34_17245</name>
</gene>
<evidence type="ECO:0000313" key="5">
    <source>
        <dbReference type="Proteomes" id="UP001430700"/>
    </source>
</evidence>
<reference evidence="4" key="1">
    <citation type="submission" date="2021-11" db="EMBL/GenBank/DDBJ databases">
        <title>Description of novel Flavobacterium species.</title>
        <authorList>
            <person name="Saticioglu I.B."/>
            <person name="Ay H."/>
            <person name="Altun S."/>
            <person name="Duman M."/>
        </authorList>
    </citation>
    <scope>NUCLEOTIDE SEQUENCE</scope>
    <source>
        <strain evidence="4">F-126</strain>
    </source>
</reference>